<dbReference type="GO" id="GO:0043022">
    <property type="term" value="F:ribosome binding"/>
    <property type="evidence" value="ECO:0007669"/>
    <property type="project" value="TreeGrafter"/>
</dbReference>
<evidence type="ECO:0000256" key="10">
    <source>
        <dbReference type="RuleBase" id="RU004481"/>
    </source>
</evidence>
<dbReference type="InterPro" id="IPR006073">
    <property type="entry name" value="GTP-bd"/>
</dbReference>
<dbReference type="AlphaFoldDB" id="A0A556QN00"/>
<feature type="region of interest" description="Disordered" evidence="11">
    <location>
        <begin position="497"/>
        <end position="522"/>
    </location>
</feature>
<comment type="similarity">
    <text evidence="1 8 9 10">Belongs to the TRAFAC class TrmE-Era-EngA-EngB-Septin-like GTPase superfamily. EngA (Der) GTPase family.</text>
</comment>
<feature type="binding site" evidence="8">
    <location>
        <begin position="192"/>
        <end position="199"/>
    </location>
    <ligand>
        <name>GTP</name>
        <dbReference type="ChEBI" id="CHEBI:37565"/>
        <label>2</label>
    </ligand>
</feature>
<dbReference type="CDD" id="cd01894">
    <property type="entry name" value="EngA1"/>
    <property type="match status" value="1"/>
</dbReference>
<evidence type="ECO:0000259" key="12">
    <source>
        <dbReference type="PROSITE" id="PS51712"/>
    </source>
</evidence>
<dbReference type="Pfam" id="PF01926">
    <property type="entry name" value="MMR_HSR1"/>
    <property type="match status" value="2"/>
</dbReference>
<dbReference type="PANTHER" id="PTHR43834">
    <property type="entry name" value="GTPASE DER"/>
    <property type="match status" value="1"/>
</dbReference>
<feature type="binding site" evidence="8">
    <location>
        <begin position="9"/>
        <end position="16"/>
    </location>
    <ligand>
        <name>GTP</name>
        <dbReference type="ChEBI" id="CHEBI:37565"/>
        <label>1</label>
    </ligand>
</feature>
<dbReference type="RefSeq" id="WP_144228362.1">
    <property type="nucleotide sequence ID" value="NZ_CBCRVV010000001.1"/>
</dbReference>
<dbReference type="OrthoDB" id="9805918at2"/>
<dbReference type="Gene3D" id="3.30.300.20">
    <property type="match status" value="1"/>
</dbReference>
<evidence type="ECO:0000313" key="13">
    <source>
        <dbReference type="EMBL" id="TSJ78021.1"/>
    </source>
</evidence>
<evidence type="ECO:0000256" key="7">
    <source>
        <dbReference type="ARBA" id="ARBA00032345"/>
    </source>
</evidence>
<comment type="subunit">
    <text evidence="8">Associates with the 50S ribosomal subunit.</text>
</comment>
<dbReference type="InterPro" id="IPR027417">
    <property type="entry name" value="P-loop_NTPase"/>
</dbReference>
<evidence type="ECO:0000256" key="1">
    <source>
        <dbReference type="ARBA" id="ARBA00008279"/>
    </source>
</evidence>
<dbReference type="Pfam" id="PF14714">
    <property type="entry name" value="KH_dom-like"/>
    <property type="match status" value="1"/>
</dbReference>
<keyword evidence="14" id="KW-1185">Reference proteome</keyword>
<dbReference type="CDD" id="cd01895">
    <property type="entry name" value="EngA2"/>
    <property type="match status" value="1"/>
</dbReference>
<dbReference type="GO" id="GO:0005525">
    <property type="term" value="F:GTP binding"/>
    <property type="evidence" value="ECO:0007669"/>
    <property type="project" value="UniProtKB-UniRule"/>
</dbReference>
<keyword evidence="3 8" id="KW-0690">Ribosome biogenesis</keyword>
<accession>A0A556QN00</accession>
<feature type="domain" description="EngA-type G" evidence="12">
    <location>
        <begin position="186"/>
        <end position="387"/>
    </location>
</feature>
<dbReference type="InterPro" id="IPR005225">
    <property type="entry name" value="Small_GTP-bd"/>
</dbReference>
<evidence type="ECO:0000256" key="4">
    <source>
        <dbReference type="ARBA" id="ARBA00022737"/>
    </source>
</evidence>
<dbReference type="PRINTS" id="PR00326">
    <property type="entry name" value="GTP1OBG"/>
</dbReference>
<feature type="binding site" evidence="8">
    <location>
        <begin position="123"/>
        <end position="126"/>
    </location>
    <ligand>
        <name>GTP</name>
        <dbReference type="ChEBI" id="CHEBI:37565"/>
        <label>1</label>
    </ligand>
</feature>
<evidence type="ECO:0000313" key="14">
    <source>
        <dbReference type="Proteomes" id="UP000315648"/>
    </source>
</evidence>
<protein>
    <recommendedName>
        <fullName evidence="2 8">GTPase Der</fullName>
    </recommendedName>
    <alternativeName>
        <fullName evidence="7 8">GTP-binding protein EngA</fullName>
    </alternativeName>
</protein>
<evidence type="ECO:0000256" key="5">
    <source>
        <dbReference type="ARBA" id="ARBA00022741"/>
    </source>
</evidence>
<evidence type="ECO:0000256" key="6">
    <source>
        <dbReference type="ARBA" id="ARBA00023134"/>
    </source>
</evidence>
<reference evidence="13 14" key="1">
    <citation type="submission" date="2019-07" db="EMBL/GenBank/DDBJ databases">
        <title>Description of 53C-WASEF.</title>
        <authorList>
            <person name="Pitt A."/>
            <person name="Hahn M.W."/>
        </authorList>
    </citation>
    <scope>NUCLEOTIDE SEQUENCE [LARGE SCALE GENOMIC DNA]</scope>
    <source>
        <strain evidence="13 14">53C-WASEF</strain>
    </source>
</reference>
<dbReference type="InterPro" id="IPR031166">
    <property type="entry name" value="G_ENGA"/>
</dbReference>
<dbReference type="PIRSF" id="PIRSF006485">
    <property type="entry name" value="GTP-binding_EngA"/>
    <property type="match status" value="1"/>
</dbReference>
<evidence type="ECO:0000256" key="8">
    <source>
        <dbReference type="HAMAP-Rule" id="MF_00195"/>
    </source>
</evidence>
<dbReference type="InterPro" id="IPR015946">
    <property type="entry name" value="KH_dom-like_a/b"/>
</dbReference>
<evidence type="ECO:0000256" key="11">
    <source>
        <dbReference type="SAM" id="MobiDB-lite"/>
    </source>
</evidence>
<gene>
    <name evidence="8 13" type="primary">der</name>
    <name evidence="13" type="ORF">FPL22_01545</name>
</gene>
<name>A0A556QN00_9BACT</name>
<dbReference type="Proteomes" id="UP000315648">
    <property type="component" value="Unassembled WGS sequence"/>
</dbReference>
<keyword evidence="4 10" id="KW-0677">Repeat</keyword>
<evidence type="ECO:0000256" key="9">
    <source>
        <dbReference type="PROSITE-ProRule" id="PRU01049"/>
    </source>
</evidence>
<comment type="function">
    <text evidence="8 10">GTPase that plays an essential role in the late steps of ribosome biogenesis.</text>
</comment>
<comment type="caution">
    <text evidence="13">The sequence shown here is derived from an EMBL/GenBank/DDBJ whole genome shotgun (WGS) entry which is preliminary data.</text>
</comment>
<dbReference type="InterPro" id="IPR032859">
    <property type="entry name" value="KH_dom-like"/>
</dbReference>
<dbReference type="GO" id="GO:0042254">
    <property type="term" value="P:ribosome biogenesis"/>
    <property type="evidence" value="ECO:0007669"/>
    <property type="project" value="UniProtKB-KW"/>
</dbReference>
<evidence type="ECO:0000256" key="3">
    <source>
        <dbReference type="ARBA" id="ARBA00022517"/>
    </source>
</evidence>
<dbReference type="InterPro" id="IPR016484">
    <property type="entry name" value="GTPase_Der"/>
</dbReference>
<sequence>MNRTVVIVGRPNVGKSRLFNRLARKRISIVHDQPGVTRDVISADIEDGGYTLLDTGGLGFKGDDGNLSLAALTRASETQVDFAIETAQLILFVIDGLEGLTALDMTIARMLRKSKKDVLLVVNKADFDDDKVDLAEAYRLGLGEPLRVSAEHGRSESYLREEILKRIGTVPEVEEATGPKTSADPLCVCFIGRPNVGKSSLSNRLLRSDRLIVSDVPGTTRDAISLPFEFKGRNGKMYPFRLIDTAGIKTQTKLASPVEYFSRLRSLDAIKETDVVFLVLDAIDGVTQQDKAIAGEAVKERKPIVIVVNKWDVVRDAFKKGEDPNCAPEAAIHGFDSERDYRKKYERSIFDSLFFTPGAPVIFASAMSGYEVDRMLNAAVQLNRILDTKMPTAKLNKTINYLTERTPPPAIGGKRFRAYYALQTGNRPFRIKIFCNREEKLTEQYRRYLEAGLVDAFELNGCPIYFELVGKEKHEPGTAYSGKAKKAGLIFKEEHPEAHVPKWKEGEDAAAADDFKHETLED</sequence>
<evidence type="ECO:0000256" key="2">
    <source>
        <dbReference type="ARBA" id="ARBA00020953"/>
    </source>
</evidence>
<dbReference type="SUPFAM" id="SSF52540">
    <property type="entry name" value="P-loop containing nucleoside triphosphate hydrolases"/>
    <property type="match status" value="2"/>
</dbReference>
<dbReference type="PROSITE" id="PS51712">
    <property type="entry name" value="G_ENGA"/>
    <property type="match status" value="1"/>
</dbReference>
<keyword evidence="5 8" id="KW-0547">Nucleotide-binding</keyword>
<organism evidence="13 14">
    <name type="scientific">Rariglobus hedericola</name>
    <dbReference type="NCBI Taxonomy" id="2597822"/>
    <lineage>
        <taxon>Bacteria</taxon>
        <taxon>Pseudomonadati</taxon>
        <taxon>Verrucomicrobiota</taxon>
        <taxon>Opitutia</taxon>
        <taxon>Opitutales</taxon>
        <taxon>Opitutaceae</taxon>
        <taxon>Rariglobus</taxon>
    </lineage>
</organism>
<dbReference type="NCBIfam" id="TIGR03594">
    <property type="entry name" value="GTPase_EngA"/>
    <property type="match status" value="1"/>
</dbReference>
<feature type="binding site" evidence="8">
    <location>
        <begin position="54"/>
        <end position="58"/>
    </location>
    <ligand>
        <name>GTP</name>
        <dbReference type="ChEBI" id="CHEBI:37565"/>
        <label>1</label>
    </ligand>
</feature>
<feature type="binding site" evidence="8">
    <location>
        <begin position="244"/>
        <end position="248"/>
    </location>
    <ligand>
        <name>GTP</name>
        <dbReference type="ChEBI" id="CHEBI:37565"/>
        <label>2</label>
    </ligand>
</feature>
<dbReference type="EMBL" id="VMBG01000001">
    <property type="protein sequence ID" value="TSJ78021.1"/>
    <property type="molecule type" value="Genomic_DNA"/>
</dbReference>
<dbReference type="HAMAP" id="MF_00195">
    <property type="entry name" value="GTPase_Der"/>
    <property type="match status" value="1"/>
</dbReference>
<dbReference type="PANTHER" id="PTHR43834:SF6">
    <property type="entry name" value="GTPASE DER"/>
    <property type="match status" value="1"/>
</dbReference>
<proteinExistence type="inferred from homology"/>
<feature type="binding site" evidence="8">
    <location>
        <begin position="309"/>
        <end position="312"/>
    </location>
    <ligand>
        <name>GTP</name>
        <dbReference type="ChEBI" id="CHEBI:37565"/>
        <label>2</label>
    </ligand>
</feature>
<dbReference type="NCBIfam" id="TIGR00231">
    <property type="entry name" value="small_GTP"/>
    <property type="match status" value="2"/>
</dbReference>
<dbReference type="Gene3D" id="3.40.50.300">
    <property type="entry name" value="P-loop containing nucleotide triphosphate hydrolases"/>
    <property type="match status" value="2"/>
</dbReference>
<keyword evidence="6 8" id="KW-0342">GTP-binding</keyword>